<dbReference type="GeneID" id="63921421"/>
<protein>
    <submittedName>
        <fullName evidence="1">Uncharacterized protein</fullName>
    </submittedName>
</protein>
<proteinExistence type="predicted"/>
<sequence>MISIRDTIASLDQARYDAFIAQHQDGNTMTSFNLINGTIQIRIVRSKTLDVLAEDHFADSGLAKQWIAEYNDAVKEIQKERANVTERGIYGTPEPEEIVV</sequence>
<reference evidence="1 2" key="1">
    <citation type="journal article" date="2014" name="BMC Genomics">
        <title>Genome sequencing of four Aureobasidium pullulans varieties: biotechnological potential, stress tolerance, and description of new species.</title>
        <authorList>
            <person name="Gostin Ar C."/>
            <person name="Ohm R.A."/>
            <person name="Kogej T."/>
            <person name="Sonjak S."/>
            <person name="Turk M."/>
            <person name="Zajc J."/>
            <person name="Zalar P."/>
            <person name="Grube M."/>
            <person name="Sun H."/>
            <person name="Han J."/>
            <person name="Sharma A."/>
            <person name="Chiniquy J."/>
            <person name="Ngan C.Y."/>
            <person name="Lipzen A."/>
            <person name="Barry K."/>
            <person name="Grigoriev I.V."/>
            <person name="Gunde-Cimerman N."/>
        </authorList>
    </citation>
    <scope>NUCLEOTIDE SEQUENCE [LARGE SCALE GENOMIC DNA]</scope>
    <source>
        <strain evidence="1 2">CBS 110374</strain>
    </source>
</reference>
<accession>A0A074VQQ1</accession>
<keyword evidence="2" id="KW-1185">Reference proteome</keyword>
<dbReference type="RefSeq" id="XP_040880098.1">
    <property type="nucleotide sequence ID" value="XM_041028048.1"/>
</dbReference>
<evidence type="ECO:0000313" key="1">
    <source>
        <dbReference type="EMBL" id="KEQ63075.1"/>
    </source>
</evidence>
<organism evidence="1 2">
    <name type="scientific">Aureobasidium melanogenum (strain CBS 110374)</name>
    <name type="common">Aureobasidium pullulans var. melanogenum</name>
    <dbReference type="NCBI Taxonomy" id="1043003"/>
    <lineage>
        <taxon>Eukaryota</taxon>
        <taxon>Fungi</taxon>
        <taxon>Dikarya</taxon>
        <taxon>Ascomycota</taxon>
        <taxon>Pezizomycotina</taxon>
        <taxon>Dothideomycetes</taxon>
        <taxon>Dothideomycetidae</taxon>
        <taxon>Dothideales</taxon>
        <taxon>Saccotheciaceae</taxon>
        <taxon>Aureobasidium</taxon>
    </lineage>
</organism>
<dbReference type="Proteomes" id="UP000030672">
    <property type="component" value="Unassembled WGS sequence"/>
</dbReference>
<name>A0A074VQQ1_AURM1</name>
<gene>
    <name evidence="1" type="ORF">M437DRAFT_84120</name>
</gene>
<dbReference type="HOGENOM" id="CLU_2305511_0_0_1"/>
<dbReference type="EMBL" id="KL584832">
    <property type="protein sequence ID" value="KEQ63075.1"/>
    <property type="molecule type" value="Genomic_DNA"/>
</dbReference>
<dbReference type="AlphaFoldDB" id="A0A074VQQ1"/>
<evidence type="ECO:0000313" key="2">
    <source>
        <dbReference type="Proteomes" id="UP000030672"/>
    </source>
</evidence>